<evidence type="ECO:0000256" key="7">
    <source>
        <dbReference type="RuleBase" id="RU363032"/>
    </source>
</evidence>
<dbReference type="GO" id="GO:0005886">
    <property type="term" value="C:plasma membrane"/>
    <property type="evidence" value="ECO:0007669"/>
    <property type="project" value="UniProtKB-SubCell"/>
</dbReference>
<evidence type="ECO:0000256" key="3">
    <source>
        <dbReference type="ARBA" id="ARBA00022475"/>
    </source>
</evidence>
<reference evidence="10 11" key="1">
    <citation type="submission" date="2018-11" db="EMBL/GenBank/DDBJ databases">
        <authorList>
            <person name="Li F."/>
        </authorList>
    </citation>
    <scope>NUCLEOTIDE SEQUENCE [LARGE SCALE GENOMIC DNA]</scope>
    <source>
        <strain evidence="10 11">KIS18-7</strain>
    </source>
</reference>
<keyword evidence="2 7" id="KW-0813">Transport</keyword>
<comment type="subcellular location">
    <subcellularLocation>
        <location evidence="1 7">Cell membrane</location>
        <topology evidence="1 7">Multi-pass membrane protein</topology>
    </subcellularLocation>
</comment>
<dbReference type="Gene3D" id="1.10.3720.10">
    <property type="entry name" value="MetI-like"/>
    <property type="match status" value="1"/>
</dbReference>
<evidence type="ECO:0000259" key="9">
    <source>
        <dbReference type="PROSITE" id="PS50928"/>
    </source>
</evidence>
<feature type="compositionally biased region" description="Low complexity" evidence="8">
    <location>
        <begin position="30"/>
        <end position="42"/>
    </location>
</feature>
<dbReference type="InterPro" id="IPR035906">
    <property type="entry name" value="MetI-like_sf"/>
</dbReference>
<dbReference type="EMBL" id="RJSG01000003">
    <property type="protein sequence ID" value="RNL77631.1"/>
    <property type="molecule type" value="Genomic_DNA"/>
</dbReference>
<evidence type="ECO:0000313" key="10">
    <source>
        <dbReference type="EMBL" id="RNL77631.1"/>
    </source>
</evidence>
<dbReference type="SUPFAM" id="SSF161098">
    <property type="entry name" value="MetI-like"/>
    <property type="match status" value="1"/>
</dbReference>
<feature type="transmembrane region" description="Helical" evidence="7">
    <location>
        <begin position="240"/>
        <end position="265"/>
    </location>
</feature>
<feature type="transmembrane region" description="Helical" evidence="7">
    <location>
        <begin position="164"/>
        <end position="187"/>
    </location>
</feature>
<dbReference type="PANTHER" id="PTHR43744">
    <property type="entry name" value="ABC TRANSPORTER PERMEASE PROTEIN MG189-RELATED-RELATED"/>
    <property type="match status" value="1"/>
</dbReference>
<feature type="transmembrane region" description="Helical" evidence="7">
    <location>
        <begin position="127"/>
        <end position="152"/>
    </location>
</feature>
<feature type="transmembrane region" description="Helical" evidence="7">
    <location>
        <begin position="68"/>
        <end position="90"/>
    </location>
</feature>
<evidence type="ECO:0000313" key="11">
    <source>
        <dbReference type="Proteomes" id="UP000277094"/>
    </source>
</evidence>
<dbReference type="PANTHER" id="PTHR43744:SF8">
    <property type="entry name" value="SN-GLYCEROL-3-PHOSPHATE TRANSPORT SYSTEM PERMEASE PROTEIN UGPE"/>
    <property type="match status" value="1"/>
</dbReference>
<evidence type="ECO:0000256" key="2">
    <source>
        <dbReference type="ARBA" id="ARBA00022448"/>
    </source>
</evidence>
<evidence type="ECO:0000256" key="5">
    <source>
        <dbReference type="ARBA" id="ARBA00022989"/>
    </source>
</evidence>
<keyword evidence="11" id="KW-1185">Reference proteome</keyword>
<keyword evidence="6 7" id="KW-0472">Membrane</keyword>
<dbReference type="OrthoDB" id="3568785at2"/>
<dbReference type="RefSeq" id="WP_123235217.1">
    <property type="nucleotide sequence ID" value="NZ_RJSG01000003.1"/>
</dbReference>
<dbReference type="PROSITE" id="PS50928">
    <property type="entry name" value="ABC_TM1"/>
    <property type="match status" value="1"/>
</dbReference>
<feature type="transmembrane region" description="Helical" evidence="7">
    <location>
        <begin position="199"/>
        <end position="219"/>
    </location>
</feature>
<comment type="caution">
    <text evidence="10">The sequence shown here is derived from an EMBL/GenBank/DDBJ whole genome shotgun (WGS) entry which is preliminary data.</text>
</comment>
<protein>
    <submittedName>
        <fullName evidence="10">Carbohydrate ABC transporter permease</fullName>
    </submittedName>
</protein>
<organism evidence="10 11">
    <name type="scientific">Nocardioides marmorisolisilvae</name>
    <dbReference type="NCBI Taxonomy" id="1542737"/>
    <lineage>
        <taxon>Bacteria</taxon>
        <taxon>Bacillati</taxon>
        <taxon>Actinomycetota</taxon>
        <taxon>Actinomycetes</taxon>
        <taxon>Propionibacteriales</taxon>
        <taxon>Nocardioidaceae</taxon>
        <taxon>Nocardioides</taxon>
    </lineage>
</organism>
<evidence type="ECO:0000256" key="4">
    <source>
        <dbReference type="ARBA" id="ARBA00022692"/>
    </source>
</evidence>
<keyword evidence="5 7" id="KW-1133">Transmembrane helix</keyword>
<keyword evidence="4 7" id="KW-0812">Transmembrane</keyword>
<proteinExistence type="inferred from homology"/>
<comment type="similarity">
    <text evidence="7">Belongs to the binding-protein-dependent transport system permease family.</text>
</comment>
<sequence length="335" mass="35998">MSNWARSAESTAPVRANPTLTSAPFAVDVGAASSGGAAGVDATRSRSPRRRRHRPPSASSTVGSIAKWAVLLAVGVLMLVPMYVMVISAFKPQADIILHPLAISPHNFTLEYLHKALTSEKFNVVRAYGITLLFVVLVNVFCIVLAAPASYVIARGRSKWHLTLLLFFVSGMFIPSQVTVIPVIFVLRVLGLMGTIPGFVLFETALTLPVTIFLFVAYLRTVPRDIDEAAALDGAGKIRAFWSCIFPIMKPAVATIVVLNSIAVWNDFVNPQVVLGTSSGIYTVTTGVYAAVGRYTTDFTLLFPTLLLAIAPAFIFFILMQRKIIGGLVAGATKG</sequence>
<feature type="domain" description="ABC transmembrane type-1" evidence="9">
    <location>
        <begin position="128"/>
        <end position="320"/>
    </location>
</feature>
<evidence type="ECO:0000256" key="8">
    <source>
        <dbReference type="SAM" id="MobiDB-lite"/>
    </source>
</evidence>
<evidence type="ECO:0000256" key="6">
    <source>
        <dbReference type="ARBA" id="ARBA00023136"/>
    </source>
</evidence>
<feature type="transmembrane region" description="Helical" evidence="7">
    <location>
        <begin position="299"/>
        <end position="319"/>
    </location>
</feature>
<evidence type="ECO:0000256" key="1">
    <source>
        <dbReference type="ARBA" id="ARBA00004651"/>
    </source>
</evidence>
<dbReference type="Proteomes" id="UP000277094">
    <property type="component" value="Unassembled WGS sequence"/>
</dbReference>
<name>A0A3N0DQ64_9ACTN</name>
<gene>
    <name evidence="10" type="ORF">EFL95_16620</name>
</gene>
<dbReference type="GO" id="GO:0055085">
    <property type="term" value="P:transmembrane transport"/>
    <property type="evidence" value="ECO:0007669"/>
    <property type="project" value="InterPro"/>
</dbReference>
<dbReference type="AlphaFoldDB" id="A0A3N0DQ64"/>
<feature type="region of interest" description="Disordered" evidence="8">
    <location>
        <begin position="30"/>
        <end position="60"/>
    </location>
</feature>
<feature type="compositionally biased region" description="Basic residues" evidence="8">
    <location>
        <begin position="46"/>
        <end position="55"/>
    </location>
</feature>
<accession>A0A3N0DQ64</accession>
<dbReference type="InterPro" id="IPR000515">
    <property type="entry name" value="MetI-like"/>
</dbReference>
<keyword evidence="3" id="KW-1003">Cell membrane</keyword>
<dbReference type="Pfam" id="PF00528">
    <property type="entry name" value="BPD_transp_1"/>
    <property type="match status" value="1"/>
</dbReference>
<dbReference type="CDD" id="cd06261">
    <property type="entry name" value="TM_PBP2"/>
    <property type="match status" value="1"/>
</dbReference>